<reference evidence="2" key="1">
    <citation type="journal article" date="2021" name="Nat. Commun.">
        <title>Genomic analyses provide insights into spinach domestication and the genetic basis of agronomic traits.</title>
        <authorList>
            <person name="Cai X."/>
            <person name="Sun X."/>
            <person name="Xu C."/>
            <person name="Sun H."/>
            <person name="Wang X."/>
            <person name="Ge C."/>
            <person name="Zhang Z."/>
            <person name="Wang Q."/>
            <person name="Fei Z."/>
            <person name="Jiao C."/>
            <person name="Wang Q."/>
        </authorList>
    </citation>
    <scope>NUCLEOTIDE SEQUENCE [LARGE SCALE GENOMIC DNA]</scope>
    <source>
        <strain evidence="2">cv. Varoflay</strain>
    </source>
</reference>
<gene>
    <name evidence="3" type="primary">LOC110797429</name>
</gene>
<dbReference type="KEGG" id="soe:110797429"/>
<evidence type="ECO:0000313" key="2">
    <source>
        <dbReference type="Proteomes" id="UP000813463"/>
    </source>
</evidence>
<keyword evidence="2" id="KW-1185">Reference proteome</keyword>
<dbReference type="Proteomes" id="UP000813463">
    <property type="component" value="Chromosome 4"/>
</dbReference>
<evidence type="ECO:0000256" key="1">
    <source>
        <dbReference type="SAM" id="MobiDB-lite"/>
    </source>
</evidence>
<accession>A0A9R0IYX8</accession>
<evidence type="ECO:0000313" key="3">
    <source>
        <dbReference type="RefSeq" id="XP_021842763.1"/>
    </source>
</evidence>
<protein>
    <submittedName>
        <fullName evidence="3">Uncharacterized protein</fullName>
    </submittedName>
</protein>
<dbReference type="OrthoDB" id="1708398at2759"/>
<name>A0A9R0IYX8_SPIOL</name>
<feature type="compositionally biased region" description="Low complexity" evidence="1">
    <location>
        <begin position="48"/>
        <end position="59"/>
    </location>
</feature>
<reference evidence="3" key="2">
    <citation type="submission" date="2025-08" db="UniProtKB">
        <authorList>
            <consortium name="RefSeq"/>
        </authorList>
    </citation>
    <scope>IDENTIFICATION</scope>
    <source>
        <tissue evidence="3">Leaf</tissue>
    </source>
</reference>
<proteinExistence type="predicted"/>
<feature type="region of interest" description="Disordered" evidence="1">
    <location>
        <begin position="48"/>
        <end position="70"/>
    </location>
</feature>
<dbReference type="AlphaFoldDB" id="A0A9R0IYX8"/>
<organism evidence="2 3">
    <name type="scientific">Spinacia oleracea</name>
    <name type="common">Spinach</name>
    <dbReference type="NCBI Taxonomy" id="3562"/>
    <lineage>
        <taxon>Eukaryota</taxon>
        <taxon>Viridiplantae</taxon>
        <taxon>Streptophyta</taxon>
        <taxon>Embryophyta</taxon>
        <taxon>Tracheophyta</taxon>
        <taxon>Spermatophyta</taxon>
        <taxon>Magnoliopsida</taxon>
        <taxon>eudicotyledons</taxon>
        <taxon>Gunneridae</taxon>
        <taxon>Pentapetalae</taxon>
        <taxon>Caryophyllales</taxon>
        <taxon>Chenopodiaceae</taxon>
        <taxon>Chenopodioideae</taxon>
        <taxon>Anserineae</taxon>
        <taxon>Spinacia</taxon>
    </lineage>
</organism>
<sequence length="102" mass="11906">MDKMIEKAKEELQMLETLHPHRFDYLKTELKSFISLLQSQILPEYLPTTSSATTQASTSMKRKRESDGKRVVKRKRDRVDVVLEKAQACLLKIQEFKFSSIC</sequence>
<dbReference type="RefSeq" id="XP_021842763.1">
    <property type="nucleotide sequence ID" value="XM_021987071.2"/>
</dbReference>